<dbReference type="RefSeq" id="XP_060120253.1">
    <property type="nucleotide sequence ID" value="XM_060264270.1"/>
</dbReference>
<evidence type="ECO:0000313" key="3">
    <source>
        <dbReference type="Proteomes" id="UP001217754"/>
    </source>
</evidence>
<dbReference type="InterPro" id="IPR036282">
    <property type="entry name" value="Glutathione-S-Trfase_C_sf"/>
</dbReference>
<dbReference type="GeneID" id="85223949"/>
<dbReference type="GO" id="GO:0004364">
    <property type="term" value="F:glutathione transferase activity"/>
    <property type="evidence" value="ECO:0007669"/>
    <property type="project" value="UniProtKB-EC"/>
</dbReference>
<dbReference type="PANTHER" id="PTHR11571:SF263">
    <property type="entry name" value="GLUTATHIONE S-TRANSFERASE"/>
    <property type="match status" value="1"/>
</dbReference>
<dbReference type="GO" id="GO:0006749">
    <property type="term" value="P:glutathione metabolic process"/>
    <property type="evidence" value="ECO:0007669"/>
    <property type="project" value="TreeGrafter"/>
</dbReference>
<organism evidence="2 3">
    <name type="scientific">Malassezia japonica</name>
    <dbReference type="NCBI Taxonomy" id="223818"/>
    <lineage>
        <taxon>Eukaryota</taxon>
        <taxon>Fungi</taxon>
        <taxon>Dikarya</taxon>
        <taxon>Basidiomycota</taxon>
        <taxon>Ustilaginomycotina</taxon>
        <taxon>Malasseziomycetes</taxon>
        <taxon>Malasseziales</taxon>
        <taxon>Malasseziaceae</taxon>
        <taxon>Malassezia</taxon>
    </lineage>
</organism>
<keyword evidence="3" id="KW-1185">Reference proteome</keyword>
<dbReference type="EMBL" id="CP119958">
    <property type="protein sequence ID" value="WFD37356.1"/>
    <property type="molecule type" value="Genomic_DNA"/>
</dbReference>
<dbReference type="InterPro" id="IPR004045">
    <property type="entry name" value="Glutathione_S-Trfase_N"/>
</dbReference>
<accession>A0AAF0EUU5</accession>
<dbReference type="Gene3D" id="1.20.1050.10">
    <property type="match status" value="1"/>
</dbReference>
<dbReference type="InterPro" id="IPR050213">
    <property type="entry name" value="GST_superfamily"/>
</dbReference>
<dbReference type="InterPro" id="IPR004046">
    <property type="entry name" value="GST_C"/>
</dbReference>
<dbReference type="Gene3D" id="3.40.30.10">
    <property type="entry name" value="Glutaredoxin"/>
    <property type="match status" value="1"/>
</dbReference>
<dbReference type="Pfam" id="PF14497">
    <property type="entry name" value="GST_C_3"/>
    <property type="match status" value="1"/>
</dbReference>
<keyword evidence="2" id="KW-0808">Transferase</keyword>
<evidence type="ECO:0000313" key="2">
    <source>
        <dbReference type="EMBL" id="WFD37356.1"/>
    </source>
</evidence>
<dbReference type="AlphaFoldDB" id="A0AAF0EUU5"/>
<dbReference type="SUPFAM" id="SSF52833">
    <property type="entry name" value="Thioredoxin-like"/>
    <property type="match status" value="1"/>
</dbReference>
<dbReference type="InterPro" id="IPR036249">
    <property type="entry name" value="Thioredoxin-like_sf"/>
</dbReference>
<name>A0AAF0EUU5_9BASI</name>
<evidence type="ECO:0000259" key="1">
    <source>
        <dbReference type="PROSITE" id="PS50404"/>
    </source>
</evidence>
<dbReference type="SUPFAM" id="SSF47616">
    <property type="entry name" value="GST C-terminal domain-like"/>
    <property type="match status" value="1"/>
</dbReference>
<sequence length="249" mass="28099">MASYRLFYWPQIPGRGEFVRLAFAAAKVPLPEVNDVGKLVALTSADGGVAGHEPQFAVPVLEVQPERQAPFYLSQTGNILQFVAKRFGLDGEQPGVESDVTHAQVLQFTLTGLDWALEAHNVHHPISVALYYEDQKPEALRYTQAFVHERIPKFAKHFQAALTLNRQRHNVRRLVGTKTSVADLVLFQVLEGLRFAHPRAMQRLQDSGDAADLEPFRAELAEELKEYLGSARRRPFSDGLFRYYSELDL</sequence>
<dbReference type="PANTHER" id="PTHR11571">
    <property type="entry name" value="GLUTATHIONE S-TRANSFERASE"/>
    <property type="match status" value="1"/>
</dbReference>
<gene>
    <name evidence="2" type="ORF">MJAP1_000300</name>
</gene>
<dbReference type="PROSITE" id="PS50404">
    <property type="entry name" value="GST_NTER"/>
    <property type="match status" value="1"/>
</dbReference>
<feature type="domain" description="GST N-terminal" evidence="1">
    <location>
        <begin position="2"/>
        <end position="91"/>
    </location>
</feature>
<protein>
    <submittedName>
        <fullName evidence="2">Glutathione transferase</fullName>
        <ecNumber evidence="2">2.5.1.18</ecNumber>
    </submittedName>
</protein>
<reference evidence="2" key="1">
    <citation type="submission" date="2023-03" db="EMBL/GenBank/DDBJ databases">
        <title>Mating type loci evolution in Malassezia.</title>
        <authorList>
            <person name="Coelho M.A."/>
        </authorList>
    </citation>
    <scope>NUCLEOTIDE SEQUENCE</scope>
    <source>
        <strain evidence="2">CBS 9431</strain>
    </source>
</reference>
<dbReference type="Proteomes" id="UP001217754">
    <property type="component" value="Chromosome 1"/>
</dbReference>
<dbReference type="EC" id="2.5.1.18" evidence="2"/>
<proteinExistence type="predicted"/>